<accession>A0A9P6ENV9</accession>
<evidence type="ECO:0000256" key="1">
    <source>
        <dbReference type="SAM" id="MobiDB-lite"/>
    </source>
</evidence>
<reference evidence="2" key="1">
    <citation type="submission" date="2020-11" db="EMBL/GenBank/DDBJ databases">
        <authorList>
            <consortium name="DOE Joint Genome Institute"/>
            <person name="Ahrendt S."/>
            <person name="Riley R."/>
            <person name="Andreopoulos W."/>
            <person name="Labutti K."/>
            <person name="Pangilinan J."/>
            <person name="Ruiz-Duenas F.J."/>
            <person name="Barrasa J.M."/>
            <person name="Sanchez-Garcia M."/>
            <person name="Camarero S."/>
            <person name="Miyauchi S."/>
            <person name="Serrano A."/>
            <person name="Linde D."/>
            <person name="Babiker R."/>
            <person name="Drula E."/>
            <person name="Ayuso-Fernandez I."/>
            <person name="Pacheco R."/>
            <person name="Padilla G."/>
            <person name="Ferreira P."/>
            <person name="Barriuso J."/>
            <person name="Kellner H."/>
            <person name="Castanera R."/>
            <person name="Alfaro M."/>
            <person name="Ramirez L."/>
            <person name="Pisabarro A.G."/>
            <person name="Kuo A."/>
            <person name="Tritt A."/>
            <person name="Lipzen A."/>
            <person name="He G."/>
            <person name="Yan M."/>
            <person name="Ng V."/>
            <person name="Cullen D."/>
            <person name="Martin F."/>
            <person name="Rosso M.-N."/>
            <person name="Henrissat B."/>
            <person name="Hibbett D."/>
            <person name="Martinez A.T."/>
            <person name="Grigoriev I.V."/>
        </authorList>
    </citation>
    <scope>NUCLEOTIDE SEQUENCE</scope>
    <source>
        <strain evidence="2">CBS 506.95</strain>
    </source>
</reference>
<gene>
    <name evidence="2" type="ORF">CPB83DRAFT_847755</name>
</gene>
<comment type="caution">
    <text evidence="2">The sequence shown here is derived from an EMBL/GenBank/DDBJ whole genome shotgun (WGS) entry which is preliminary data.</text>
</comment>
<feature type="region of interest" description="Disordered" evidence="1">
    <location>
        <begin position="150"/>
        <end position="208"/>
    </location>
</feature>
<organism evidence="2 3">
    <name type="scientific">Crepidotus variabilis</name>
    <dbReference type="NCBI Taxonomy" id="179855"/>
    <lineage>
        <taxon>Eukaryota</taxon>
        <taxon>Fungi</taxon>
        <taxon>Dikarya</taxon>
        <taxon>Basidiomycota</taxon>
        <taxon>Agaricomycotina</taxon>
        <taxon>Agaricomycetes</taxon>
        <taxon>Agaricomycetidae</taxon>
        <taxon>Agaricales</taxon>
        <taxon>Agaricineae</taxon>
        <taxon>Crepidotaceae</taxon>
        <taxon>Crepidotus</taxon>
    </lineage>
</organism>
<feature type="compositionally biased region" description="Low complexity" evidence="1">
    <location>
        <begin position="14"/>
        <end position="38"/>
    </location>
</feature>
<feature type="compositionally biased region" description="Polar residues" evidence="1">
    <location>
        <begin position="157"/>
        <end position="172"/>
    </location>
</feature>
<feature type="compositionally biased region" description="Polar residues" evidence="1">
    <location>
        <begin position="1"/>
        <end position="13"/>
    </location>
</feature>
<name>A0A9P6ENV9_9AGAR</name>
<protein>
    <submittedName>
        <fullName evidence="2">Uncharacterized protein</fullName>
    </submittedName>
</protein>
<sequence length="208" mass="22419">MFFGINESTSRWFSSSKPRGLSSSASGSSSVLASSSPKPISKPMLNTSRLPRVDVDNLTLPIQPYDDLSWIFRSPMSQANDNNAPAGKGSRCLPTPGSPWQVLDLSGSTLANSSFPSGSSGALLEAFSNLKDLKPLETSTPPSWRWHKHLAKRQHSKNNNSGEPRSAHTTVTDAKAVDDGRKSVLGMKRPFSRLKKHSGLPVLPPGEP</sequence>
<dbReference type="Proteomes" id="UP000807306">
    <property type="component" value="Unassembled WGS sequence"/>
</dbReference>
<proteinExistence type="predicted"/>
<dbReference type="EMBL" id="MU157832">
    <property type="protein sequence ID" value="KAF9532379.1"/>
    <property type="molecule type" value="Genomic_DNA"/>
</dbReference>
<feature type="region of interest" description="Disordered" evidence="1">
    <location>
        <begin position="1"/>
        <end position="48"/>
    </location>
</feature>
<dbReference type="AlphaFoldDB" id="A0A9P6ENV9"/>
<evidence type="ECO:0000313" key="2">
    <source>
        <dbReference type="EMBL" id="KAF9532379.1"/>
    </source>
</evidence>
<evidence type="ECO:0000313" key="3">
    <source>
        <dbReference type="Proteomes" id="UP000807306"/>
    </source>
</evidence>
<keyword evidence="3" id="KW-1185">Reference proteome</keyword>